<dbReference type="Proteomes" id="UP001223390">
    <property type="component" value="Unassembled WGS sequence"/>
</dbReference>
<evidence type="ECO:0000313" key="4">
    <source>
        <dbReference type="Proteomes" id="UP001223390"/>
    </source>
</evidence>
<gene>
    <name evidence="3" type="ORF">QEZ40_001018</name>
</gene>
<evidence type="ECO:0000256" key="2">
    <source>
        <dbReference type="SAM" id="MobiDB-lite"/>
    </source>
</evidence>
<dbReference type="PANTHER" id="PTHR18964">
    <property type="entry name" value="ROK (REPRESSOR, ORF, KINASE) FAMILY"/>
    <property type="match status" value="1"/>
</dbReference>
<name>A0ABT7GS98_9ACTN</name>
<dbReference type="SUPFAM" id="SSF46785">
    <property type="entry name" value="Winged helix' DNA-binding domain"/>
    <property type="match status" value="1"/>
</dbReference>
<dbReference type="InterPro" id="IPR036390">
    <property type="entry name" value="WH_DNA-bd_sf"/>
</dbReference>
<comment type="similarity">
    <text evidence="1">Belongs to the ROK (NagC/XylR) family.</text>
</comment>
<dbReference type="Gene3D" id="3.30.420.40">
    <property type="match status" value="2"/>
</dbReference>
<dbReference type="EMBL" id="JASITI010000012">
    <property type="protein sequence ID" value="MDK9496482.1"/>
    <property type="molecule type" value="Genomic_DNA"/>
</dbReference>
<proteinExistence type="inferred from homology"/>
<dbReference type="InterPro" id="IPR043129">
    <property type="entry name" value="ATPase_NBD"/>
</dbReference>
<dbReference type="InterPro" id="IPR000600">
    <property type="entry name" value="ROK"/>
</dbReference>
<dbReference type="Gene3D" id="1.10.10.10">
    <property type="entry name" value="Winged helix-like DNA-binding domain superfamily/Winged helix DNA-binding domain"/>
    <property type="match status" value="1"/>
</dbReference>
<comment type="caution">
    <text evidence="3">The sequence shown here is derived from an EMBL/GenBank/DDBJ whole genome shotgun (WGS) entry which is preliminary data.</text>
</comment>
<dbReference type="Pfam" id="PF00480">
    <property type="entry name" value="ROK"/>
    <property type="match status" value="1"/>
</dbReference>
<reference evidence="3 4" key="1">
    <citation type="submission" date="2023-05" db="EMBL/GenBank/DDBJ databases">
        <title>Sequencing and Assembly of Streptomyces sp. NP73.</title>
        <authorList>
            <person name="Konwar A.N."/>
            <person name="Saikia K."/>
            <person name="Thakur D."/>
        </authorList>
    </citation>
    <scope>NUCLEOTIDE SEQUENCE [LARGE SCALE GENOMIC DNA]</scope>
    <source>
        <strain evidence="3 4">NP73</strain>
    </source>
</reference>
<dbReference type="SUPFAM" id="SSF53067">
    <property type="entry name" value="Actin-like ATPase domain"/>
    <property type="match status" value="1"/>
</dbReference>
<evidence type="ECO:0000256" key="1">
    <source>
        <dbReference type="ARBA" id="ARBA00006479"/>
    </source>
</evidence>
<protein>
    <submittedName>
        <fullName evidence="3">ROK family transcriptional regulator</fullName>
    </submittedName>
</protein>
<dbReference type="PANTHER" id="PTHR18964:SF149">
    <property type="entry name" value="BIFUNCTIONAL UDP-N-ACETYLGLUCOSAMINE 2-EPIMERASE_N-ACETYLMANNOSAMINE KINASE"/>
    <property type="match status" value="1"/>
</dbReference>
<feature type="region of interest" description="Disordered" evidence="2">
    <location>
        <begin position="383"/>
        <end position="421"/>
    </location>
</feature>
<keyword evidence="4" id="KW-1185">Reference proteome</keyword>
<organism evidence="3 4">
    <name type="scientific">Streptomyces katrae</name>
    <dbReference type="NCBI Taxonomy" id="68223"/>
    <lineage>
        <taxon>Bacteria</taxon>
        <taxon>Bacillati</taxon>
        <taxon>Actinomycetota</taxon>
        <taxon>Actinomycetes</taxon>
        <taxon>Kitasatosporales</taxon>
        <taxon>Streptomycetaceae</taxon>
        <taxon>Streptomyces</taxon>
    </lineage>
</organism>
<dbReference type="InterPro" id="IPR036388">
    <property type="entry name" value="WH-like_DNA-bd_sf"/>
</dbReference>
<feature type="compositionally biased region" description="Pro residues" evidence="2">
    <location>
        <begin position="394"/>
        <end position="421"/>
    </location>
</feature>
<dbReference type="RefSeq" id="WP_285342038.1">
    <property type="nucleotide sequence ID" value="NZ_JASITI010000012.1"/>
</dbReference>
<accession>A0ABT7GS98</accession>
<evidence type="ECO:0000313" key="3">
    <source>
        <dbReference type="EMBL" id="MDK9496482.1"/>
    </source>
</evidence>
<sequence>MTRMPGDGRGAANAAAVLRTVLDHGPVARSGISALCGLSPAAVSRQATGLLRAGLLRELPGPSAHSGSGRPRVPLDLHTGAVGGPVAAGLHIGVPSSTFSLVDLRGRTLARRSLPHHAGRNDPARIAAALRDFLRDSDTGRPLLGLGAALGGWVRPDTGTVVRHPALDWHDRPLADELGAALGLPVRVDNHARAVAAAEVLFGHPAARRSLVHLFIGNVVDAAFGIEGTVHQGPGSAAGDVAHLPVPGSGAACACGRTGCLQAAASDTALGAEAVRRGIVPDPSVALLADAAAAGDPRADRLLRERARDVGRAAALLLDVFNPAVMVVTELSSVLNDAYLDEIRTAALERSRVCDDPARIVAPHAGPAVLPQAAATVLLAPLFRDPAGGSPAPTTGPGPAPTPPSPHPDPTTAPPPTPQLI</sequence>